<dbReference type="EMBL" id="CP036261">
    <property type="protein sequence ID" value="QDS90965.1"/>
    <property type="molecule type" value="Genomic_DNA"/>
</dbReference>
<organism evidence="2 3">
    <name type="scientific">Rosistilla ulvae</name>
    <dbReference type="NCBI Taxonomy" id="1930277"/>
    <lineage>
        <taxon>Bacteria</taxon>
        <taxon>Pseudomonadati</taxon>
        <taxon>Planctomycetota</taxon>
        <taxon>Planctomycetia</taxon>
        <taxon>Pirellulales</taxon>
        <taxon>Pirellulaceae</taxon>
        <taxon>Rosistilla</taxon>
    </lineage>
</organism>
<protein>
    <submittedName>
        <fullName evidence="2">Uncharacterized protein</fullName>
    </submittedName>
</protein>
<dbReference type="AlphaFoldDB" id="A0A517M7W3"/>
<reference evidence="2 3" key="1">
    <citation type="submission" date="2019-02" db="EMBL/GenBank/DDBJ databases">
        <title>Deep-cultivation of Planctomycetes and their phenomic and genomic characterization uncovers novel biology.</title>
        <authorList>
            <person name="Wiegand S."/>
            <person name="Jogler M."/>
            <person name="Boedeker C."/>
            <person name="Pinto D."/>
            <person name="Vollmers J."/>
            <person name="Rivas-Marin E."/>
            <person name="Kohn T."/>
            <person name="Peeters S.H."/>
            <person name="Heuer A."/>
            <person name="Rast P."/>
            <person name="Oberbeckmann S."/>
            <person name="Bunk B."/>
            <person name="Jeske O."/>
            <person name="Meyerdierks A."/>
            <person name="Storesund J.E."/>
            <person name="Kallscheuer N."/>
            <person name="Luecker S."/>
            <person name="Lage O.M."/>
            <person name="Pohl T."/>
            <person name="Merkel B.J."/>
            <person name="Hornburger P."/>
            <person name="Mueller R.-W."/>
            <person name="Bruemmer F."/>
            <person name="Labrenz M."/>
            <person name="Spormann A.M."/>
            <person name="Op den Camp H."/>
            <person name="Overmann J."/>
            <person name="Amann R."/>
            <person name="Jetten M.S.M."/>
            <person name="Mascher T."/>
            <person name="Medema M.H."/>
            <person name="Devos D.P."/>
            <person name="Kaster A.-K."/>
            <person name="Ovreas L."/>
            <person name="Rohde M."/>
            <person name="Galperin M.Y."/>
            <person name="Jogler C."/>
        </authorList>
    </citation>
    <scope>NUCLEOTIDE SEQUENCE [LARGE SCALE GENOMIC DNA]</scope>
    <source>
        <strain evidence="2 3">EC9</strain>
    </source>
</reference>
<keyword evidence="1" id="KW-1133">Transmembrane helix</keyword>
<evidence type="ECO:0000313" key="2">
    <source>
        <dbReference type="EMBL" id="QDS90965.1"/>
    </source>
</evidence>
<name>A0A517M7W3_9BACT</name>
<feature type="transmembrane region" description="Helical" evidence="1">
    <location>
        <begin position="75"/>
        <end position="97"/>
    </location>
</feature>
<dbReference type="RefSeq" id="WP_145348682.1">
    <property type="nucleotide sequence ID" value="NZ_CP036261.1"/>
</dbReference>
<dbReference type="OrthoDB" id="286196at2"/>
<keyword evidence="1" id="KW-0812">Transmembrane</keyword>
<proteinExistence type="predicted"/>
<feature type="transmembrane region" description="Helical" evidence="1">
    <location>
        <begin position="50"/>
        <end position="69"/>
    </location>
</feature>
<evidence type="ECO:0000256" key="1">
    <source>
        <dbReference type="SAM" id="Phobius"/>
    </source>
</evidence>
<keyword evidence="1" id="KW-0472">Membrane</keyword>
<gene>
    <name evidence="2" type="ORF">EC9_51840</name>
</gene>
<dbReference type="Proteomes" id="UP000319557">
    <property type="component" value="Chromosome"/>
</dbReference>
<keyword evidence="3" id="KW-1185">Reference proteome</keyword>
<dbReference type="KEGG" id="ruv:EC9_51840"/>
<accession>A0A517M7W3</accession>
<sequence>MDVSSLILGALVLLAAILLQWRTPQGDPGGEPPSELDTRYYSIRTRRRRLVHLLLGIIGSLSIAAGVIGQGSAFFLIWAAVPLVVFLIVILAMLDAYQTHRYLVKKLPEIQAASFSDIDPEKGLR</sequence>
<evidence type="ECO:0000313" key="3">
    <source>
        <dbReference type="Proteomes" id="UP000319557"/>
    </source>
</evidence>
<feature type="transmembrane region" description="Helical" evidence="1">
    <location>
        <begin position="6"/>
        <end position="23"/>
    </location>
</feature>